<accession>A0ABY7W1B3</accession>
<evidence type="ECO:0000313" key="3">
    <source>
        <dbReference type="EMBL" id="WDE98769.1"/>
    </source>
</evidence>
<reference evidence="3 4" key="1">
    <citation type="submission" date="2023-02" db="EMBL/GenBank/DDBJ databases">
        <title>Genome sequence of Lentisphaera profundi SAORIC-696.</title>
        <authorList>
            <person name="Kim e."/>
            <person name="Cho J.-C."/>
            <person name="Choi A."/>
            <person name="Kang I."/>
        </authorList>
    </citation>
    <scope>NUCLEOTIDE SEQUENCE [LARGE SCALE GENOMIC DNA]</scope>
    <source>
        <strain evidence="3 4">SAORIC-696</strain>
    </source>
</reference>
<dbReference type="Proteomes" id="UP001214250">
    <property type="component" value="Chromosome 2"/>
</dbReference>
<feature type="chain" id="PRO_5046251283" evidence="2">
    <location>
        <begin position="21"/>
        <end position="204"/>
    </location>
</feature>
<dbReference type="RefSeq" id="WP_274153638.1">
    <property type="nucleotide sequence ID" value="NZ_CP117812.1"/>
</dbReference>
<protein>
    <submittedName>
        <fullName evidence="3">Uncharacterized protein</fullName>
    </submittedName>
</protein>
<keyword evidence="1" id="KW-0472">Membrane</keyword>
<feature type="transmembrane region" description="Helical" evidence="1">
    <location>
        <begin position="93"/>
        <end position="114"/>
    </location>
</feature>
<keyword evidence="4" id="KW-1185">Reference proteome</keyword>
<evidence type="ECO:0000313" key="4">
    <source>
        <dbReference type="Proteomes" id="UP001214250"/>
    </source>
</evidence>
<name>A0ABY7W1B3_9BACT</name>
<evidence type="ECO:0000256" key="2">
    <source>
        <dbReference type="SAM" id="SignalP"/>
    </source>
</evidence>
<keyword evidence="1" id="KW-0812">Transmembrane</keyword>
<keyword evidence="1" id="KW-1133">Transmembrane helix</keyword>
<feature type="signal peptide" evidence="2">
    <location>
        <begin position="1"/>
        <end position="20"/>
    </location>
</feature>
<evidence type="ECO:0000256" key="1">
    <source>
        <dbReference type="SAM" id="Phobius"/>
    </source>
</evidence>
<gene>
    <name evidence="3" type="ORF">PQO03_13075</name>
</gene>
<keyword evidence="2" id="KW-0732">Signal</keyword>
<organism evidence="3 4">
    <name type="scientific">Lentisphaera profundi</name>
    <dbReference type="NCBI Taxonomy" id="1658616"/>
    <lineage>
        <taxon>Bacteria</taxon>
        <taxon>Pseudomonadati</taxon>
        <taxon>Lentisphaerota</taxon>
        <taxon>Lentisphaeria</taxon>
        <taxon>Lentisphaerales</taxon>
        <taxon>Lentisphaeraceae</taxon>
        <taxon>Lentisphaera</taxon>
    </lineage>
</organism>
<sequence>MTKTLFKIFFIFFITSAAFAQDVNPEMTFDDSGYIDDLAGEHAPDMGVQVEAPELSELRAVKKIPKKKKVFNLGEAQSFQGKTYSTGGGMSTLTILAIVAAVLLVIIGGLAYFFMVRKPKFKVEETLEDFDKDVVHKDDQVQPLPAKVADPSSTVVYSKPSLGSDLAAATRIDDMGRNPSGIIVDEDKYFAGSEEFVDEDLASQ</sequence>
<proteinExistence type="predicted"/>
<dbReference type="EMBL" id="CP117812">
    <property type="protein sequence ID" value="WDE98769.1"/>
    <property type="molecule type" value="Genomic_DNA"/>
</dbReference>